<feature type="compositionally biased region" description="Polar residues" evidence="2">
    <location>
        <begin position="1"/>
        <end position="12"/>
    </location>
</feature>
<accession>A0ABD3XEC5</accession>
<dbReference type="InterPro" id="IPR050656">
    <property type="entry name" value="PINX1"/>
</dbReference>
<gene>
    <name evidence="4" type="ORF">ACJMK2_024758</name>
</gene>
<feature type="region of interest" description="Disordered" evidence="2">
    <location>
        <begin position="115"/>
        <end position="141"/>
    </location>
</feature>
<feature type="compositionally biased region" description="Basic residues" evidence="2">
    <location>
        <begin position="491"/>
        <end position="505"/>
    </location>
</feature>
<feature type="region of interest" description="Disordered" evidence="2">
    <location>
        <begin position="484"/>
        <end position="505"/>
    </location>
</feature>
<proteinExistence type="predicted"/>
<sequence length="505" mass="55435">MAQNNFARNQLTKHGWKEGSGLGKAENGIKEAIKVKIKNDVAGVGHDPGADFTFHWWDHVFNKAAGSIHVKNTENGVEVKKVSADNGPVVSKKRKTYDKKNMLYGQFVKGATLSDGSYESVPGRREESSDDEEKTKNKTAIIPANEQEIFKLCGGLTAHKAARHGHKLSGKLSRVEEQERLLVESMKKALGKHSSDNKISSSDTGGKHSSDNKISSSDTGGKYSIDNKISSSDTVGKHSSDNKISSSVTGGKHSSDSKISSSGTVRKHSSDNKISSSDTGGKHSSDNKISSSGTVRKHSNDNKISSSDTGGKHSSDNKISSSGTVGKHSNDQKISSSDTGGKHSSDNKISSSDTGGKYSNDKISSSDAGGNYQCEESNMHVEQKSRKKKNKKKRKREQLNLVHANTGFEELTYSVNIGNMNNEIYCEEQEEARPRKSKKTREVDYQLMDNNLQNKKHFDSLHFEVLQNEHCEVKEKIEVNEGVKEMEKKSTIKSKKLKKSRKETN</sequence>
<evidence type="ECO:0000313" key="4">
    <source>
        <dbReference type="EMBL" id="KAL3884631.1"/>
    </source>
</evidence>
<protein>
    <recommendedName>
        <fullName evidence="1">G patch domain-containing protein 4</fullName>
    </recommendedName>
</protein>
<evidence type="ECO:0000259" key="3">
    <source>
        <dbReference type="PROSITE" id="PS50174"/>
    </source>
</evidence>
<feature type="compositionally biased region" description="Basic residues" evidence="2">
    <location>
        <begin position="385"/>
        <end position="396"/>
    </location>
</feature>
<dbReference type="PROSITE" id="PS50174">
    <property type="entry name" value="G_PATCH"/>
    <property type="match status" value="1"/>
</dbReference>
<dbReference type="Proteomes" id="UP001634394">
    <property type="component" value="Unassembled WGS sequence"/>
</dbReference>
<dbReference type="AlphaFoldDB" id="A0ABD3XEC5"/>
<keyword evidence="5" id="KW-1185">Reference proteome</keyword>
<name>A0ABD3XEC5_SINWO</name>
<dbReference type="PANTHER" id="PTHR23149:SF9">
    <property type="entry name" value="G PATCH DOMAIN-CONTAINING PROTEIN 4"/>
    <property type="match status" value="1"/>
</dbReference>
<evidence type="ECO:0000256" key="1">
    <source>
        <dbReference type="ARBA" id="ARBA00040365"/>
    </source>
</evidence>
<evidence type="ECO:0000313" key="5">
    <source>
        <dbReference type="Proteomes" id="UP001634394"/>
    </source>
</evidence>
<dbReference type="EMBL" id="JBJQND010000002">
    <property type="protein sequence ID" value="KAL3884631.1"/>
    <property type="molecule type" value="Genomic_DNA"/>
</dbReference>
<organism evidence="4 5">
    <name type="scientific">Sinanodonta woodiana</name>
    <name type="common">Chinese pond mussel</name>
    <name type="synonym">Anodonta woodiana</name>
    <dbReference type="NCBI Taxonomy" id="1069815"/>
    <lineage>
        <taxon>Eukaryota</taxon>
        <taxon>Metazoa</taxon>
        <taxon>Spiralia</taxon>
        <taxon>Lophotrochozoa</taxon>
        <taxon>Mollusca</taxon>
        <taxon>Bivalvia</taxon>
        <taxon>Autobranchia</taxon>
        <taxon>Heteroconchia</taxon>
        <taxon>Palaeoheterodonta</taxon>
        <taxon>Unionida</taxon>
        <taxon>Unionoidea</taxon>
        <taxon>Unionidae</taxon>
        <taxon>Unioninae</taxon>
        <taxon>Sinanodonta</taxon>
    </lineage>
</organism>
<feature type="region of interest" description="Disordered" evidence="2">
    <location>
        <begin position="1"/>
        <end position="23"/>
    </location>
</feature>
<comment type="caution">
    <text evidence="4">The sequence shown here is derived from an EMBL/GenBank/DDBJ whole genome shotgun (WGS) entry which is preliminary data.</text>
</comment>
<feature type="region of interest" description="Disordered" evidence="2">
    <location>
        <begin position="188"/>
        <end position="397"/>
    </location>
</feature>
<dbReference type="InterPro" id="IPR000467">
    <property type="entry name" value="G_patch_dom"/>
</dbReference>
<evidence type="ECO:0000256" key="2">
    <source>
        <dbReference type="SAM" id="MobiDB-lite"/>
    </source>
</evidence>
<reference evidence="4 5" key="1">
    <citation type="submission" date="2024-11" db="EMBL/GenBank/DDBJ databases">
        <title>Chromosome-level genome assembly of the freshwater bivalve Anodonta woodiana.</title>
        <authorList>
            <person name="Chen X."/>
        </authorList>
    </citation>
    <scope>NUCLEOTIDE SEQUENCE [LARGE SCALE GENOMIC DNA]</scope>
    <source>
        <strain evidence="4">MN2024</strain>
        <tissue evidence="4">Gills</tissue>
    </source>
</reference>
<dbReference type="PANTHER" id="PTHR23149">
    <property type="entry name" value="G PATCH DOMAIN CONTAINING PROTEIN"/>
    <property type="match status" value="1"/>
</dbReference>
<dbReference type="Pfam" id="PF01585">
    <property type="entry name" value="G-patch"/>
    <property type="match status" value="1"/>
</dbReference>
<dbReference type="SMART" id="SM00443">
    <property type="entry name" value="G_patch"/>
    <property type="match status" value="1"/>
</dbReference>
<feature type="domain" description="G-patch" evidence="3">
    <location>
        <begin position="3"/>
        <end position="49"/>
    </location>
</feature>